<name>A0A0E9UE42_ANGAN</name>
<dbReference type="AlphaFoldDB" id="A0A0E9UE42"/>
<reference evidence="1" key="1">
    <citation type="submission" date="2014-11" db="EMBL/GenBank/DDBJ databases">
        <authorList>
            <person name="Amaro Gonzalez C."/>
        </authorList>
    </citation>
    <scope>NUCLEOTIDE SEQUENCE</scope>
</reference>
<protein>
    <submittedName>
        <fullName evidence="1">Uncharacterized protein</fullName>
    </submittedName>
</protein>
<organism evidence="1">
    <name type="scientific">Anguilla anguilla</name>
    <name type="common">European freshwater eel</name>
    <name type="synonym">Muraena anguilla</name>
    <dbReference type="NCBI Taxonomy" id="7936"/>
    <lineage>
        <taxon>Eukaryota</taxon>
        <taxon>Metazoa</taxon>
        <taxon>Chordata</taxon>
        <taxon>Craniata</taxon>
        <taxon>Vertebrata</taxon>
        <taxon>Euteleostomi</taxon>
        <taxon>Actinopterygii</taxon>
        <taxon>Neopterygii</taxon>
        <taxon>Teleostei</taxon>
        <taxon>Anguilliformes</taxon>
        <taxon>Anguillidae</taxon>
        <taxon>Anguilla</taxon>
    </lineage>
</organism>
<reference evidence="1" key="2">
    <citation type="journal article" date="2015" name="Fish Shellfish Immunol.">
        <title>Early steps in the European eel (Anguilla anguilla)-Vibrio vulnificus interaction in the gills: Role of the RtxA13 toxin.</title>
        <authorList>
            <person name="Callol A."/>
            <person name="Pajuelo D."/>
            <person name="Ebbesson L."/>
            <person name="Teles M."/>
            <person name="MacKenzie S."/>
            <person name="Amaro C."/>
        </authorList>
    </citation>
    <scope>NUCLEOTIDE SEQUENCE</scope>
</reference>
<dbReference type="EMBL" id="GBXM01044535">
    <property type="protein sequence ID" value="JAH64042.1"/>
    <property type="molecule type" value="Transcribed_RNA"/>
</dbReference>
<accession>A0A0E9UE42</accession>
<proteinExistence type="predicted"/>
<sequence>MVGDTLIMQQLSGSFLSRYASNIRSPAGENIVPFHLVIKPFSISICLTWSS</sequence>
<evidence type="ECO:0000313" key="1">
    <source>
        <dbReference type="EMBL" id="JAH64042.1"/>
    </source>
</evidence>